<proteinExistence type="inferred from homology"/>
<keyword evidence="11" id="KW-1185">Reference proteome</keyword>
<comment type="similarity">
    <text evidence="9">Belongs to the H(+)-translocating pyrophosphatase (TC 3.A.10) family. K(+)-stimulated subfamily.</text>
</comment>
<comment type="subcellular location">
    <subcellularLocation>
        <location evidence="9">Cell membrane</location>
        <topology evidence="9">Multi-pass membrane protein</topology>
    </subcellularLocation>
    <subcellularLocation>
        <location evidence="1">Endomembrane system</location>
        <topology evidence="1">Multi-pass membrane protein</topology>
    </subcellularLocation>
</comment>
<feature type="transmembrane region" description="Helical" evidence="9">
    <location>
        <begin position="82"/>
        <end position="105"/>
    </location>
</feature>
<comment type="function">
    <text evidence="9">Sodium pump that utilizes the energy of pyrophosphate hydrolysis as the driving force for Na(+) movement across the membrane.</text>
</comment>
<comment type="subunit">
    <text evidence="9">Homodimer.</text>
</comment>
<evidence type="ECO:0000256" key="5">
    <source>
        <dbReference type="ARBA" id="ARBA00022967"/>
    </source>
</evidence>
<feature type="site" description="Determinant of potassium dependence" evidence="9">
    <location>
        <position position="482"/>
    </location>
</feature>
<evidence type="ECO:0000313" key="11">
    <source>
        <dbReference type="Proteomes" id="UP000306402"/>
    </source>
</evidence>
<dbReference type="PIRSF" id="PIRSF001265">
    <property type="entry name" value="H+-PPase"/>
    <property type="match status" value="1"/>
</dbReference>
<dbReference type="GO" id="GO:0000287">
    <property type="term" value="F:magnesium ion binding"/>
    <property type="evidence" value="ECO:0007669"/>
    <property type="project" value="UniProtKB-UniRule"/>
</dbReference>
<dbReference type="HAMAP" id="MF_01129">
    <property type="entry name" value="PPase_energized_pump"/>
    <property type="match status" value="1"/>
</dbReference>
<dbReference type="NCBIfam" id="NF001955">
    <property type="entry name" value="PRK00733.2-4"/>
    <property type="match status" value="1"/>
</dbReference>
<keyword evidence="9" id="KW-1003">Cell membrane</keyword>
<dbReference type="OrthoDB" id="9808652at2"/>
<comment type="caution">
    <text evidence="10">The sequence shown here is derived from an EMBL/GenBank/DDBJ whole genome shotgun (WGS) entry which is preliminary data.</text>
</comment>
<dbReference type="GO" id="GO:0004427">
    <property type="term" value="F:inorganic diphosphate phosphatase activity"/>
    <property type="evidence" value="ECO:0007669"/>
    <property type="project" value="UniProtKB-UniRule"/>
</dbReference>
<comment type="catalytic activity">
    <reaction evidence="9">
        <text>Na(+)(in) + diphosphate + H2O = Na(+)(out) + 2 phosphate + H(+)</text>
        <dbReference type="Rhea" id="RHEA:57884"/>
        <dbReference type="ChEBI" id="CHEBI:15377"/>
        <dbReference type="ChEBI" id="CHEBI:15378"/>
        <dbReference type="ChEBI" id="CHEBI:29101"/>
        <dbReference type="ChEBI" id="CHEBI:33019"/>
        <dbReference type="ChEBI" id="CHEBI:43474"/>
        <dbReference type="EC" id="7.2.3.1"/>
    </reaction>
</comment>
<comment type="activity regulation">
    <text evidence="9">Requires K(+) for maximal activity.</text>
</comment>
<dbReference type="Pfam" id="PF03030">
    <property type="entry name" value="H_PPase"/>
    <property type="match status" value="1"/>
</dbReference>
<dbReference type="GO" id="GO:0005886">
    <property type="term" value="C:plasma membrane"/>
    <property type="evidence" value="ECO:0007669"/>
    <property type="project" value="UniProtKB-SubCell"/>
</dbReference>
<evidence type="ECO:0000256" key="3">
    <source>
        <dbReference type="ARBA" id="ARBA00022692"/>
    </source>
</evidence>
<feature type="transmembrane region" description="Helical" evidence="9">
    <location>
        <begin position="275"/>
        <end position="296"/>
    </location>
</feature>
<keyword evidence="6 9" id="KW-1133">Transmembrane helix</keyword>
<feature type="transmembrane region" description="Helical" evidence="9">
    <location>
        <begin position="57"/>
        <end position="76"/>
    </location>
</feature>
<keyword evidence="9" id="KW-0915">Sodium</keyword>
<feature type="transmembrane region" description="Helical" evidence="9">
    <location>
        <begin position="522"/>
        <end position="546"/>
    </location>
</feature>
<keyword evidence="4 9" id="KW-0460">Magnesium</keyword>
<dbReference type="GO" id="GO:0006814">
    <property type="term" value="P:sodium ion transport"/>
    <property type="evidence" value="ECO:0007669"/>
    <property type="project" value="UniProtKB-UniRule"/>
</dbReference>
<sequence length="740" mass="76698">MSNITYLVPALGLIGLLVMFFKRGWVVKQDSGSPQMKEIADAIADGALAFLKAEWRVLIIFGIIVSILLGYSGTLVENSSPFIGISFVVGAFISAFAGYIGMNIATKSNVRTTQAARTSLTKALEVSFTGGSVMGIGVASLAVIGLGGLFIILYSVFVDPADVNGLGMEKVLEVLAGFSLGAESIALFARVGGGIYTKAADVGADLVGKVEAGIPEDDPRNPATIADNVGDNVGDVAGMGADLFGSYVATILATMVLGREIVAQGTDNFGGIAPILLPMVIAGMGLIASIIGMLLVRVGDDNGNVQGALNRGNWGSIIIVLVVSYPLTIWMLPEGTLTIRGVDFTSMDVYLAILLGSIVGAIMSMVTEFYTAMGKRPVQSIVNQSSTGHATNIIGGLSVGMESTVIPTLVLAAGIFISYEFAGLYGVAIAAAGMMATTAMQLAIDAFGPIADNAGGIAEMSHLPEEVRGRTDILDAVGNTTAATGKGFAIASAALTSLALFAAFCGVAGINSIDIYKANVLAGLFVGAMIPFIFSSLAIAAVGRAAMKMVEEVRRQFREIPGIMEGTARPEYEKCVAISTQASIREMVAPGLIALIVPVLVGFLFGPEVLGGTLAGVTVSGVLMGIFQNNAGGAWDNAKKSFEKGAVINGETFYKKSEPHKAAVTGDTVGDPFKDTSGPSMNILIKLMSIVSLVIAPHIGTNKHAESMNLKIKTEVKVTAEKAQVKADQLFASHQAKVLK</sequence>
<dbReference type="PANTHER" id="PTHR31998">
    <property type="entry name" value="K(+)-INSENSITIVE PYROPHOSPHATE-ENERGIZED PROTON PUMP"/>
    <property type="match status" value="1"/>
</dbReference>
<comment type="caution">
    <text evidence="9">Lacks conserved residue(s) required for the propagation of feature annotation.</text>
</comment>
<evidence type="ECO:0000256" key="2">
    <source>
        <dbReference type="ARBA" id="ARBA00022448"/>
    </source>
</evidence>
<dbReference type="NCBIfam" id="NF001960">
    <property type="entry name" value="PRK00733.3-5"/>
    <property type="match status" value="1"/>
</dbReference>
<dbReference type="RefSeq" id="WP_138364759.1">
    <property type="nucleotide sequence ID" value="NZ_VCEJ01000002.1"/>
</dbReference>
<dbReference type="AlphaFoldDB" id="A0A5R9L5J4"/>
<keyword evidence="9" id="KW-0630">Potassium</keyword>
<gene>
    <name evidence="9" type="primary">hppA</name>
    <name evidence="10" type="ORF">FEN17_08085</name>
</gene>
<dbReference type="EC" id="7.2.3.1" evidence="9"/>
<dbReference type="Proteomes" id="UP000306402">
    <property type="component" value="Unassembled WGS sequence"/>
</dbReference>
<evidence type="ECO:0000256" key="6">
    <source>
        <dbReference type="ARBA" id="ARBA00022989"/>
    </source>
</evidence>
<feature type="transmembrane region" description="Helical" evidence="9">
    <location>
        <begin position="308"/>
        <end position="329"/>
    </location>
</feature>
<keyword evidence="5 9" id="KW-1278">Translocase</keyword>
<evidence type="ECO:0000256" key="1">
    <source>
        <dbReference type="ARBA" id="ARBA00004127"/>
    </source>
</evidence>
<feature type="transmembrane region" description="Helical" evidence="9">
    <location>
        <begin position="349"/>
        <end position="372"/>
    </location>
</feature>
<feature type="transmembrane region" description="Helical" evidence="9">
    <location>
        <begin position="6"/>
        <end position="26"/>
    </location>
</feature>
<evidence type="ECO:0000256" key="7">
    <source>
        <dbReference type="ARBA" id="ARBA00023065"/>
    </source>
</evidence>
<evidence type="ECO:0000256" key="4">
    <source>
        <dbReference type="ARBA" id="ARBA00022842"/>
    </source>
</evidence>
<protein>
    <recommendedName>
        <fullName evidence="9">Putative K(+)-stimulated pyrophosphate-energized sodium pump</fullName>
        <ecNumber evidence="9">7.2.3.1</ecNumber>
    </recommendedName>
    <alternativeName>
        <fullName evidence="9">Membrane-bound sodium-translocating pyrophosphatase</fullName>
    </alternativeName>
    <alternativeName>
        <fullName evidence="9">Pyrophosphate-energized inorganic pyrophosphatase</fullName>
        <shortName evidence="9">Na(+)-PPase</shortName>
    </alternativeName>
</protein>
<evidence type="ECO:0000313" key="10">
    <source>
        <dbReference type="EMBL" id="TLV03550.1"/>
    </source>
</evidence>
<evidence type="ECO:0000256" key="8">
    <source>
        <dbReference type="ARBA" id="ARBA00023136"/>
    </source>
</evidence>
<keyword evidence="7 9" id="KW-0406">Ion transport</keyword>
<feature type="transmembrane region" description="Helical" evidence="9">
    <location>
        <begin position="126"/>
        <end position="157"/>
    </location>
</feature>
<evidence type="ECO:0000256" key="9">
    <source>
        <dbReference type="HAMAP-Rule" id="MF_01129"/>
    </source>
</evidence>
<feature type="transmembrane region" description="Helical" evidence="9">
    <location>
        <begin position="488"/>
        <end position="510"/>
    </location>
</feature>
<comment type="cofactor">
    <cofactor evidence="9">
        <name>Mg(2+)</name>
        <dbReference type="ChEBI" id="CHEBI:18420"/>
    </cofactor>
</comment>
<name>A0A5R9L5J4_9BACT</name>
<dbReference type="GO" id="GO:0009678">
    <property type="term" value="F:diphosphate hydrolysis-driven proton transmembrane transporter activity"/>
    <property type="evidence" value="ECO:0007669"/>
    <property type="project" value="UniProtKB-UniRule"/>
</dbReference>
<accession>A0A5R9L5J4</accession>
<keyword evidence="9" id="KW-0739">Sodium transport</keyword>
<keyword evidence="3 9" id="KW-0812">Transmembrane</keyword>
<dbReference type="InterPro" id="IPR004131">
    <property type="entry name" value="PPase-energised_H-pump"/>
</dbReference>
<organism evidence="10 11">
    <name type="scientific">Dyadobacter luticola</name>
    <dbReference type="NCBI Taxonomy" id="1979387"/>
    <lineage>
        <taxon>Bacteria</taxon>
        <taxon>Pseudomonadati</taxon>
        <taxon>Bacteroidota</taxon>
        <taxon>Cytophagia</taxon>
        <taxon>Cytophagales</taxon>
        <taxon>Spirosomataceae</taxon>
        <taxon>Dyadobacter</taxon>
    </lineage>
</organism>
<dbReference type="GO" id="GO:0030955">
    <property type="term" value="F:potassium ion binding"/>
    <property type="evidence" value="ECO:0007669"/>
    <property type="project" value="UniProtKB-UniRule"/>
</dbReference>
<keyword evidence="8 9" id="KW-0472">Membrane</keyword>
<reference evidence="10 11" key="1">
    <citation type="submission" date="2019-05" db="EMBL/GenBank/DDBJ databases">
        <authorList>
            <person name="Qu J.-H."/>
        </authorList>
    </citation>
    <scope>NUCLEOTIDE SEQUENCE [LARGE SCALE GENOMIC DNA]</scope>
    <source>
        <strain evidence="10 11">T17</strain>
    </source>
</reference>
<dbReference type="GO" id="GO:0012505">
    <property type="term" value="C:endomembrane system"/>
    <property type="evidence" value="ECO:0007669"/>
    <property type="project" value="UniProtKB-SubCell"/>
</dbReference>
<keyword evidence="10" id="KW-0378">Hydrolase</keyword>
<feature type="transmembrane region" description="Helical" evidence="9">
    <location>
        <begin position="587"/>
        <end position="605"/>
    </location>
</feature>
<dbReference type="NCBIfam" id="TIGR01104">
    <property type="entry name" value="V_PPase"/>
    <property type="match status" value="1"/>
</dbReference>
<keyword evidence="2 9" id="KW-0813">Transport</keyword>
<dbReference type="EMBL" id="VCEJ01000002">
    <property type="protein sequence ID" value="TLV03550.1"/>
    <property type="molecule type" value="Genomic_DNA"/>
</dbReference>